<evidence type="ECO:0000313" key="2">
    <source>
        <dbReference type="EMBL" id="KZV28541.1"/>
    </source>
</evidence>
<proteinExistence type="predicted"/>
<gene>
    <name evidence="2" type="ORF">F511_39745</name>
</gene>
<reference evidence="2 3" key="1">
    <citation type="journal article" date="2015" name="Proc. Natl. Acad. Sci. U.S.A.">
        <title>The resurrection genome of Boea hygrometrica: A blueprint for survival of dehydration.</title>
        <authorList>
            <person name="Xiao L."/>
            <person name="Yang G."/>
            <person name="Zhang L."/>
            <person name="Yang X."/>
            <person name="Zhao S."/>
            <person name="Ji Z."/>
            <person name="Zhou Q."/>
            <person name="Hu M."/>
            <person name="Wang Y."/>
            <person name="Chen M."/>
            <person name="Xu Y."/>
            <person name="Jin H."/>
            <person name="Xiao X."/>
            <person name="Hu G."/>
            <person name="Bao F."/>
            <person name="Hu Y."/>
            <person name="Wan P."/>
            <person name="Li L."/>
            <person name="Deng X."/>
            <person name="Kuang T."/>
            <person name="Xiang C."/>
            <person name="Zhu J.K."/>
            <person name="Oliver M.J."/>
            <person name="He Y."/>
        </authorList>
    </citation>
    <scope>NUCLEOTIDE SEQUENCE [LARGE SCALE GENOMIC DNA]</scope>
    <source>
        <strain evidence="3">cv. XS01</strain>
    </source>
</reference>
<feature type="compositionally biased region" description="Low complexity" evidence="1">
    <location>
        <begin position="29"/>
        <end position="43"/>
    </location>
</feature>
<feature type="region of interest" description="Disordered" evidence="1">
    <location>
        <begin position="24"/>
        <end position="47"/>
    </location>
</feature>
<protein>
    <submittedName>
        <fullName evidence="2">Uncharacterized protein</fullName>
    </submittedName>
</protein>
<dbReference type="AlphaFoldDB" id="A0A2Z7B2H5"/>
<dbReference type="EMBL" id="KV010108">
    <property type="protein sequence ID" value="KZV28541.1"/>
    <property type="molecule type" value="Genomic_DNA"/>
</dbReference>
<name>A0A2Z7B2H5_9LAMI</name>
<keyword evidence="3" id="KW-1185">Reference proteome</keyword>
<sequence length="106" mass="11312">MFKTNVKLYQLNITRLRSRGTAAIGAQKSSPPVGVISSVGSSPAPFKPSEPRGMLCSIVMHNKVDVLKQIWLFGSVQISGTVYSEVSYSGRSIVGSIGHSDLSDSL</sequence>
<evidence type="ECO:0000256" key="1">
    <source>
        <dbReference type="SAM" id="MobiDB-lite"/>
    </source>
</evidence>
<evidence type="ECO:0000313" key="3">
    <source>
        <dbReference type="Proteomes" id="UP000250235"/>
    </source>
</evidence>
<organism evidence="2 3">
    <name type="scientific">Dorcoceras hygrometricum</name>
    <dbReference type="NCBI Taxonomy" id="472368"/>
    <lineage>
        <taxon>Eukaryota</taxon>
        <taxon>Viridiplantae</taxon>
        <taxon>Streptophyta</taxon>
        <taxon>Embryophyta</taxon>
        <taxon>Tracheophyta</taxon>
        <taxon>Spermatophyta</taxon>
        <taxon>Magnoliopsida</taxon>
        <taxon>eudicotyledons</taxon>
        <taxon>Gunneridae</taxon>
        <taxon>Pentapetalae</taxon>
        <taxon>asterids</taxon>
        <taxon>lamiids</taxon>
        <taxon>Lamiales</taxon>
        <taxon>Gesneriaceae</taxon>
        <taxon>Didymocarpoideae</taxon>
        <taxon>Trichosporeae</taxon>
        <taxon>Loxocarpinae</taxon>
        <taxon>Dorcoceras</taxon>
    </lineage>
</organism>
<dbReference type="Proteomes" id="UP000250235">
    <property type="component" value="Unassembled WGS sequence"/>
</dbReference>
<accession>A0A2Z7B2H5</accession>